<dbReference type="AlphaFoldDB" id="A0AAE0CS53"/>
<protein>
    <recommendedName>
        <fullName evidence="2">RNase H type-1 domain-containing protein</fullName>
    </recommendedName>
</protein>
<comment type="caution">
    <text evidence="3">The sequence shown here is derived from an EMBL/GenBank/DDBJ whole genome shotgun (WGS) entry which is preliminary data.</text>
</comment>
<name>A0AAE0CS53_9ROSI</name>
<proteinExistence type="predicted"/>
<organism evidence="3 4">
    <name type="scientific">Dipteronia dyeriana</name>
    <dbReference type="NCBI Taxonomy" id="168575"/>
    <lineage>
        <taxon>Eukaryota</taxon>
        <taxon>Viridiplantae</taxon>
        <taxon>Streptophyta</taxon>
        <taxon>Embryophyta</taxon>
        <taxon>Tracheophyta</taxon>
        <taxon>Spermatophyta</taxon>
        <taxon>Magnoliopsida</taxon>
        <taxon>eudicotyledons</taxon>
        <taxon>Gunneridae</taxon>
        <taxon>Pentapetalae</taxon>
        <taxon>rosids</taxon>
        <taxon>malvids</taxon>
        <taxon>Sapindales</taxon>
        <taxon>Sapindaceae</taxon>
        <taxon>Hippocastanoideae</taxon>
        <taxon>Acereae</taxon>
        <taxon>Dipteronia</taxon>
    </lineage>
</organism>
<evidence type="ECO:0000313" key="4">
    <source>
        <dbReference type="Proteomes" id="UP001280121"/>
    </source>
</evidence>
<feature type="transmembrane region" description="Helical" evidence="1">
    <location>
        <begin position="114"/>
        <end position="134"/>
    </location>
</feature>
<dbReference type="GO" id="GO:0004523">
    <property type="term" value="F:RNA-DNA hybrid ribonuclease activity"/>
    <property type="evidence" value="ECO:0007669"/>
    <property type="project" value="InterPro"/>
</dbReference>
<reference evidence="3" key="1">
    <citation type="journal article" date="2023" name="Plant J.">
        <title>Genome sequences and population genomics provide insights into the demographic history, inbreeding, and mutation load of two 'living fossil' tree species of Dipteronia.</title>
        <authorList>
            <person name="Feng Y."/>
            <person name="Comes H.P."/>
            <person name="Chen J."/>
            <person name="Zhu S."/>
            <person name="Lu R."/>
            <person name="Zhang X."/>
            <person name="Li P."/>
            <person name="Qiu J."/>
            <person name="Olsen K.M."/>
            <person name="Qiu Y."/>
        </authorList>
    </citation>
    <scope>NUCLEOTIDE SEQUENCE</scope>
    <source>
        <strain evidence="3">KIB01</strain>
    </source>
</reference>
<keyword evidence="1" id="KW-0472">Membrane</keyword>
<dbReference type="Pfam" id="PF13456">
    <property type="entry name" value="RVT_3"/>
    <property type="match status" value="1"/>
</dbReference>
<feature type="domain" description="RNase H type-1" evidence="2">
    <location>
        <begin position="190"/>
        <end position="254"/>
    </location>
</feature>
<accession>A0AAE0CS53</accession>
<evidence type="ECO:0000256" key="1">
    <source>
        <dbReference type="SAM" id="Phobius"/>
    </source>
</evidence>
<evidence type="ECO:0000313" key="3">
    <source>
        <dbReference type="EMBL" id="KAK2661437.1"/>
    </source>
</evidence>
<keyword evidence="1" id="KW-1133">Transmembrane helix</keyword>
<dbReference type="PANTHER" id="PTHR47074">
    <property type="entry name" value="BNAC02G40300D PROTEIN"/>
    <property type="match status" value="1"/>
</dbReference>
<keyword evidence="4" id="KW-1185">Reference proteome</keyword>
<dbReference type="PANTHER" id="PTHR47074:SF48">
    <property type="entry name" value="POLYNUCLEOTIDYL TRANSFERASE, RIBONUCLEASE H-LIKE SUPERFAMILY PROTEIN"/>
    <property type="match status" value="1"/>
</dbReference>
<dbReference type="GO" id="GO:0003676">
    <property type="term" value="F:nucleic acid binding"/>
    <property type="evidence" value="ECO:0007669"/>
    <property type="project" value="InterPro"/>
</dbReference>
<dbReference type="InterPro" id="IPR044730">
    <property type="entry name" value="RNase_H-like_dom_plant"/>
</dbReference>
<keyword evidence="1" id="KW-0812">Transmembrane</keyword>
<dbReference type="InterPro" id="IPR002156">
    <property type="entry name" value="RNaseH_domain"/>
</dbReference>
<evidence type="ECO:0000259" key="2">
    <source>
        <dbReference type="Pfam" id="PF13456"/>
    </source>
</evidence>
<sequence length="282" mass="31866">MLIKAVIQSVLMYAMSMFRLPKGLIMEIQCLCARFLLGSNEKHKKIHRCTYDHMCKPKSEGEINGFLDYLPSRSPLNRIWTTMLRWMCSSLVMVVGILKCLGTVSIKIMLRKSFVYPLVIATMMKPFLGIIMVASTCHENKHCKMLSSNNERSRWTPLGDDIYKVNCDAANDKLGGLTGIGVIIRDHKDYGLESCVFEVDETTVVKWITDGSHNSLENGVLLNEIGFLCGNLKLVKFVHTPKEANRVARGLAIHALEITRDIFWIEEVPDCIKDLVKADKPS</sequence>
<dbReference type="InterPro" id="IPR052929">
    <property type="entry name" value="RNase_H-like_EbsB-rel"/>
</dbReference>
<dbReference type="CDD" id="cd06222">
    <property type="entry name" value="RNase_H_like"/>
    <property type="match status" value="1"/>
</dbReference>
<dbReference type="EMBL" id="JANJYI010000001">
    <property type="protein sequence ID" value="KAK2661437.1"/>
    <property type="molecule type" value="Genomic_DNA"/>
</dbReference>
<gene>
    <name evidence="3" type="ORF">Ddye_000011</name>
</gene>
<dbReference type="Proteomes" id="UP001280121">
    <property type="component" value="Unassembled WGS sequence"/>
</dbReference>
<feature type="transmembrane region" description="Helical" evidence="1">
    <location>
        <begin position="83"/>
        <end position="102"/>
    </location>
</feature>